<protein>
    <submittedName>
        <fullName evidence="1">Uncharacterized protein</fullName>
    </submittedName>
</protein>
<evidence type="ECO:0000313" key="2">
    <source>
        <dbReference type="Proteomes" id="UP000010475"/>
    </source>
</evidence>
<gene>
    <name evidence="1" type="ORF">Cylst_4099</name>
</gene>
<reference evidence="1 2" key="1">
    <citation type="submission" date="2012-06" db="EMBL/GenBank/DDBJ databases">
        <title>Finished chromosome of genome of Cylindrospermum stagnale PCC 7417.</title>
        <authorList>
            <consortium name="US DOE Joint Genome Institute"/>
            <person name="Gugger M."/>
            <person name="Coursin T."/>
            <person name="Rippka R."/>
            <person name="Tandeau De Marsac N."/>
            <person name="Huntemann M."/>
            <person name="Wei C.-L."/>
            <person name="Han J."/>
            <person name="Detter J.C."/>
            <person name="Han C."/>
            <person name="Tapia R."/>
            <person name="Chen A."/>
            <person name="Kyrpides N."/>
            <person name="Mavromatis K."/>
            <person name="Markowitz V."/>
            <person name="Szeto E."/>
            <person name="Ivanova N."/>
            <person name="Pagani I."/>
            <person name="Pati A."/>
            <person name="Goodwin L."/>
            <person name="Nordberg H.P."/>
            <person name="Cantor M.N."/>
            <person name="Hua S.X."/>
            <person name="Woyke T."/>
            <person name="Kerfeld C.A."/>
        </authorList>
    </citation>
    <scope>NUCLEOTIDE SEQUENCE [LARGE SCALE GENOMIC DNA]</scope>
    <source>
        <strain evidence="1 2">PCC 7417</strain>
    </source>
</reference>
<dbReference type="AlphaFoldDB" id="K9X2C7"/>
<proteinExistence type="predicted"/>
<accession>K9X2C7</accession>
<dbReference type="eggNOG" id="COG5465">
    <property type="taxonomic scope" value="Bacteria"/>
</dbReference>
<name>K9X2C7_9NOST</name>
<dbReference type="HOGENOM" id="CLU_1352769_0_0_3"/>
<keyword evidence="2" id="KW-1185">Reference proteome</keyword>
<dbReference type="Proteomes" id="UP000010475">
    <property type="component" value="Chromosome"/>
</dbReference>
<sequence>MLTVVTADNQQKLAVNPTSQAEIQQQEEKVPERQSHILARITPDEIGQLHQALQMLEPYQRKQTQAILEKVKRLMIARLGDLGTEVFNEAFTFFTKFKFPGIILKLIQRYSRMAGQTRLFIRQLKDWIKQYGEAADNSDINLAIEDLEKLFGRINKRLEELPTDKLLGEKELIYLLEIEQFREQLAFFDRLVKNIEIPPSPP</sequence>
<dbReference type="EMBL" id="CP003642">
    <property type="protein sequence ID" value="AFZ26206.1"/>
    <property type="molecule type" value="Genomic_DNA"/>
</dbReference>
<organism evidence="1 2">
    <name type="scientific">Cylindrospermum stagnale PCC 7417</name>
    <dbReference type="NCBI Taxonomy" id="56107"/>
    <lineage>
        <taxon>Bacteria</taxon>
        <taxon>Bacillati</taxon>
        <taxon>Cyanobacteriota</taxon>
        <taxon>Cyanophyceae</taxon>
        <taxon>Nostocales</taxon>
        <taxon>Nostocaceae</taxon>
        <taxon>Cylindrospermum</taxon>
    </lineage>
</organism>
<dbReference type="KEGG" id="csg:Cylst_4099"/>
<evidence type="ECO:0000313" key="1">
    <source>
        <dbReference type="EMBL" id="AFZ26206.1"/>
    </source>
</evidence>